<dbReference type="InterPro" id="IPR023346">
    <property type="entry name" value="Lysozyme-like_dom_sf"/>
</dbReference>
<proteinExistence type="predicted"/>
<dbReference type="PANTHER" id="PTHR34408">
    <property type="entry name" value="FAMILY PROTEIN, PUTATIVE-RELATED"/>
    <property type="match status" value="1"/>
</dbReference>
<dbReference type="InterPro" id="IPR052354">
    <property type="entry name" value="Cell_Wall_Dynamics_Protein"/>
</dbReference>
<dbReference type="OrthoDB" id="3809801at2"/>
<comment type="caution">
    <text evidence="2">The sequence shown here is derived from an EMBL/GenBank/DDBJ whole genome shotgun (WGS) entry which is preliminary data.</text>
</comment>
<dbReference type="Proteomes" id="UP000078543">
    <property type="component" value="Unassembled WGS sequence"/>
</dbReference>
<feature type="domain" description="Glycoside hydrolase family 19 catalytic" evidence="1">
    <location>
        <begin position="109"/>
        <end position="164"/>
    </location>
</feature>
<keyword evidence="2" id="KW-0378">Hydrolase</keyword>
<dbReference type="Pfam" id="PF00182">
    <property type="entry name" value="Glyco_hydro_19"/>
    <property type="match status" value="1"/>
</dbReference>
<organism evidence="2 3">
    <name type="scientific">Magnetospirillum moscoviense</name>
    <dbReference type="NCBI Taxonomy" id="1437059"/>
    <lineage>
        <taxon>Bacteria</taxon>
        <taxon>Pseudomonadati</taxon>
        <taxon>Pseudomonadota</taxon>
        <taxon>Alphaproteobacteria</taxon>
        <taxon>Rhodospirillales</taxon>
        <taxon>Rhodospirillaceae</taxon>
        <taxon>Magnetospirillum</taxon>
    </lineage>
</organism>
<evidence type="ECO:0000259" key="1">
    <source>
        <dbReference type="Pfam" id="PF00182"/>
    </source>
</evidence>
<evidence type="ECO:0000313" key="2">
    <source>
        <dbReference type="EMBL" id="OAN50699.1"/>
    </source>
</evidence>
<accession>A0A178MPX7</accession>
<name>A0A178MPX7_9PROT</name>
<evidence type="ECO:0000313" key="3">
    <source>
        <dbReference type="Proteomes" id="UP000078543"/>
    </source>
</evidence>
<protein>
    <submittedName>
        <fullName evidence="2">Glycoside hydrolase family 19</fullName>
    </submittedName>
</protein>
<dbReference type="PANTHER" id="PTHR34408:SF1">
    <property type="entry name" value="GLYCOSYL HYDROLASE FAMILY 19 DOMAIN-CONTAINING PROTEIN HI_1415"/>
    <property type="match status" value="1"/>
</dbReference>
<dbReference type="STRING" id="1437059.A6A05_11885"/>
<reference evidence="2 3" key="1">
    <citation type="submission" date="2016-04" db="EMBL/GenBank/DDBJ databases">
        <title>Draft genome sequence of freshwater magnetotactic bacteria Magnetospirillum marisnigri SP-1 and Magnetospirillum moscoviense BB-1.</title>
        <authorList>
            <person name="Koziaeva V."/>
            <person name="Dziuba M.V."/>
            <person name="Ivanov T.M."/>
            <person name="Kuznetsov B."/>
            <person name="Grouzdev D.S."/>
        </authorList>
    </citation>
    <scope>NUCLEOTIDE SEQUENCE [LARGE SCALE GENOMIC DNA]</scope>
    <source>
        <strain evidence="2 3">BB-1</strain>
    </source>
</reference>
<dbReference type="SUPFAM" id="SSF53955">
    <property type="entry name" value="Lysozyme-like"/>
    <property type="match status" value="1"/>
</dbReference>
<dbReference type="GO" id="GO:0004568">
    <property type="term" value="F:chitinase activity"/>
    <property type="evidence" value="ECO:0007669"/>
    <property type="project" value="InterPro"/>
</dbReference>
<dbReference type="GO" id="GO:0016998">
    <property type="term" value="P:cell wall macromolecule catabolic process"/>
    <property type="evidence" value="ECO:0007669"/>
    <property type="project" value="InterPro"/>
</dbReference>
<dbReference type="EMBL" id="LWQU01000136">
    <property type="protein sequence ID" value="OAN50699.1"/>
    <property type="molecule type" value="Genomic_DNA"/>
</dbReference>
<gene>
    <name evidence="2" type="ORF">A6A05_11885</name>
</gene>
<sequence>MLTVSILQAAVPAASAAAIHRLAEPLAQACTEFSIDSPARLAAFLAQVAHESGSLARLIENLNYSAQGLLAAWPKRFTPDLAAVYARQPVAIANRVYADRMGNGDEASGDGWRYRGRGMIQLTGRATYAACGSDLGLALVDQPDQLIEPAPAARSAAWFWHTRDLNALADAGDFDAITRRINGGLTGQTDRRKHHAHAMAALGLETMEV</sequence>
<dbReference type="GO" id="GO:0006032">
    <property type="term" value="P:chitin catabolic process"/>
    <property type="evidence" value="ECO:0007669"/>
    <property type="project" value="InterPro"/>
</dbReference>
<dbReference type="Gene3D" id="1.10.530.10">
    <property type="match status" value="1"/>
</dbReference>
<keyword evidence="3" id="KW-1185">Reference proteome</keyword>
<dbReference type="AlphaFoldDB" id="A0A178MPX7"/>
<dbReference type="RefSeq" id="WP_068500071.1">
    <property type="nucleotide sequence ID" value="NZ_LWQU01000136.1"/>
</dbReference>
<dbReference type="InterPro" id="IPR000726">
    <property type="entry name" value="Glyco_hydro_19_cat"/>
</dbReference>